<feature type="transmembrane region" description="Helical" evidence="1">
    <location>
        <begin position="262"/>
        <end position="284"/>
    </location>
</feature>
<dbReference type="Pfam" id="PF07853">
    <property type="entry name" value="DUF1648"/>
    <property type="match status" value="1"/>
</dbReference>
<dbReference type="EMBL" id="JAGYPN010000003">
    <property type="protein sequence ID" value="MBS4224373.1"/>
    <property type="molecule type" value="Genomic_DNA"/>
</dbReference>
<keyword evidence="1" id="KW-0812">Transmembrane</keyword>
<dbReference type="InterPro" id="IPR043831">
    <property type="entry name" value="DUF5808"/>
</dbReference>
<evidence type="ECO:0000259" key="2">
    <source>
        <dbReference type="Pfam" id="PF07853"/>
    </source>
</evidence>
<feature type="transmembrane region" description="Helical" evidence="1">
    <location>
        <begin position="232"/>
        <end position="256"/>
    </location>
</feature>
<feature type="domain" description="DUF5808" evidence="3">
    <location>
        <begin position="322"/>
        <end position="345"/>
    </location>
</feature>
<dbReference type="RefSeq" id="WP_213099390.1">
    <property type="nucleotide sequence ID" value="NZ_JAGYPN010000003.1"/>
</dbReference>
<evidence type="ECO:0000313" key="5">
    <source>
        <dbReference type="Proteomes" id="UP000676456"/>
    </source>
</evidence>
<keyword evidence="1" id="KW-1133">Transmembrane helix</keyword>
<proteinExistence type="predicted"/>
<dbReference type="PANTHER" id="PTHR37810:SF9">
    <property type="entry name" value="MEMBRANE PROTEIN"/>
    <property type="match status" value="1"/>
</dbReference>
<evidence type="ECO:0000259" key="3">
    <source>
        <dbReference type="Pfam" id="PF19124"/>
    </source>
</evidence>
<feature type="transmembrane region" description="Helical" evidence="1">
    <location>
        <begin position="136"/>
        <end position="159"/>
    </location>
</feature>
<organism evidence="4 5">
    <name type="scientific">Lederbergia citrea</name>
    <dbReference type="NCBI Taxonomy" id="2833581"/>
    <lineage>
        <taxon>Bacteria</taxon>
        <taxon>Bacillati</taxon>
        <taxon>Bacillota</taxon>
        <taxon>Bacilli</taxon>
        <taxon>Bacillales</taxon>
        <taxon>Bacillaceae</taxon>
        <taxon>Lederbergia</taxon>
    </lineage>
</organism>
<dbReference type="InterPro" id="IPR014574">
    <property type="entry name" value="UCP032908"/>
</dbReference>
<feature type="domain" description="DUF1648" evidence="2">
    <location>
        <begin position="145"/>
        <end position="193"/>
    </location>
</feature>
<dbReference type="Proteomes" id="UP000676456">
    <property type="component" value="Unassembled WGS sequence"/>
</dbReference>
<dbReference type="Pfam" id="PF19124">
    <property type="entry name" value="DUF5808"/>
    <property type="match status" value="1"/>
</dbReference>
<feature type="transmembrane region" description="Helical" evidence="1">
    <location>
        <begin position="6"/>
        <end position="24"/>
    </location>
</feature>
<feature type="transmembrane region" description="Helical" evidence="1">
    <location>
        <begin position="344"/>
        <end position="361"/>
    </location>
</feature>
<dbReference type="PIRSF" id="PIRSF032908">
    <property type="entry name" value="UCP032908"/>
    <property type="match status" value="1"/>
</dbReference>
<protein>
    <submittedName>
        <fullName evidence="4">DUF1648 domain-containing protein</fullName>
    </submittedName>
</protein>
<name>A0A942USS4_9BACI</name>
<keyword evidence="5" id="KW-1185">Reference proteome</keyword>
<comment type="caution">
    <text evidence="4">The sequence shown here is derived from an EMBL/GenBank/DDBJ whole genome shotgun (WGS) entry which is preliminary data.</text>
</comment>
<evidence type="ECO:0000256" key="1">
    <source>
        <dbReference type="SAM" id="Phobius"/>
    </source>
</evidence>
<dbReference type="AlphaFoldDB" id="A0A942USS4"/>
<dbReference type="InterPro" id="IPR012867">
    <property type="entry name" value="DUF1648"/>
</dbReference>
<feature type="transmembrane region" description="Helical" evidence="1">
    <location>
        <begin position="51"/>
        <end position="72"/>
    </location>
</feature>
<dbReference type="GO" id="GO:0009636">
    <property type="term" value="P:response to toxic substance"/>
    <property type="evidence" value="ECO:0007669"/>
    <property type="project" value="TreeGrafter"/>
</dbReference>
<feature type="transmembrane region" description="Helical" evidence="1">
    <location>
        <begin position="186"/>
        <end position="206"/>
    </location>
</feature>
<accession>A0A942USS4</accession>
<sequence length="362" mass="41486">MAYIIILLLFVPTVIFTAVTPYITRKTESFGVSIPEEIFGSPELAGFRKKYALRTSIFGAFLLLASMYAGQFPEEETWMILFLSSLFLFIVGSFLIYLQFHKKMKDLKAASNWHLSKTETSIIDTNFRKQKLTYSYGWFAIPLAIIAITFVMTIMYYQYIPSKMPMQFDFNGEVTRWATKSYRSALAMPLMQLFMLGLFMFINYTIARSRQQVDASNPEKSVMQNIIFRRRWSGFIIMTGTLLIILFGLIQLSLFYPINVQVLTMLSFILTGVIVLAAVILSIITGQGGSRIKTITGKHGEMINRDEDRYWKLGIFYFNGADPAIWVEKRFGSGWTVNMAKPQAWIFFVIILVIPILIGLLS</sequence>
<dbReference type="PANTHER" id="PTHR37810">
    <property type="entry name" value="IMMUNITY PROTEIN SDPI"/>
    <property type="match status" value="1"/>
</dbReference>
<keyword evidence="1" id="KW-0472">Membrane</keyword>
<gene>
    <name evidence="4" type="ORF">KHA91_16755</name>
</gene>
<feature type="transmembrane region" description="Helical" evidence="1">
    <location>
        <begin position="78"/>
        <end position="98"/>
    </location>
</feature>
<reference evidence="4 5" key="1">
    <citation type="submission" date="2021-05" db="EMBL/GenBank/DDBJ databases">
        <title>Novel Bacillus species.</title>
        <authorList>
            <person name="Liu G."/>
        </authorList>
    </citation>
    <scope>NUCLEOTIDE SEQUENCE [LARGE SCALE GENOMIC DNA]</scope>
    <source>
        <strain evidence="4 5">FJAT-49682</strain>
    </source>
</reference>
<evidence type="ECO:0000313" key="4">
    <source>
        <dbReference type="EMBL" id="MBS4224373.1"/>
    </source>
</evidence>